<dbReference type="EMBL" id="FNLM01000034">
    <property type="protein sequence ID" value="SDU72857.1"/>
    <property type="molecule type" value="Genomic_DNA"/>
</dbReference>
<name>A0A1H2KVU5_9ACTN</name>
<proteinExistence type="predicted"/>
<evidence type="ECO:0000313" key="2">
    <source>
        <dbReference type="EMBL" id="SDU72857.1"/>
    </source>
</evidence>
<keyword evidence="1" id="KW-0472">Membrane</keyword>
<evidence type="ECO:0000256" key="1">
    <source>
        <dbReference type="SAM" id="Phobius"/>
    </source>
</evidence>
<keyword evidence="1" id="KW-0812">Transmembrane</keyword>
<evidence type="ECO:0000313" key="3">
    <source>
        <dbReference type="Proteomes" id="UP000183180"/>
    </source>
</evidence>
<protein>
    <submittedName>
        <fullName evidence="2">Uncharacterized protein</fullName>
    </submittedName>
</protein>
<organism evidence="2 3">
    <name type="scientific">Gordonia westfalica</name>
    <dbReference type="NCBI Taxonomy" id="158898"/>
    <lineage>
        <taxon>Bacteria</taxon>
        <taxon>Bacillati</taxon>
        <taxon>Actinomycetota</taxon>
        <taxon>Actinomycetes</taxon>
        <taxon>Mycobacteriales</taxon>
        <taxon>Gordoniaceae</taxon>
        <taxon>Gordonia</taxon>
    </lineage>
</organism>
<feature type="transmembrane region" description="Helical" evidence="1">
    <location>
        <begin position="12"/>
        <end position="35"/>
    </location>
</feature>
<keyword evidence="1" id="KW-1133">Transmembrane helix</keyword>
<dbReference type="Proteomes" id="UP000183180">
    <property type="component" value="Unassembled WGS sequence"/>
</dbReference>
<reference evidence="2 3" key="1">
    <citation type="submission" date="2016-10" db="EMBL/GenBank/DDBJ databases">
        <authorList>
            <person name="de Groot N.N."/>
        </authorList>
    </citation>
    <scope>NUCLEOTIDE SEQUENCE [LARGE SCALE GENOMIC DNA]</scope>
    <source>
        <strain evidence="2 3">DSM 44215</strain>
    </source>
</reference>
<sequence length="59" mass="6379">MVADVARPGQLTMMVTMVCYTFLGLYLLFGGYISAAAPRGMTLRSVAVTATERNVVLIH</sequence>
<accession>A0A1H2KVU5</accession>
<dbReference type="AlphaFoldDB" id="A0A1H2KVU5"/>
<dbReference type="STRING" id="158898.SAMN04488548_1343846"/>
<gene>
    <name evidence="2" type="ORF">SAMN04488548_1343846</name>
</gene>